<dbReference type="PROSITE" id="PS50887">
    <property type="entry name" value="GGDEF"/>
    <property type="match status" value="1"/>
</dbReference>
<sequence>MESSFVYLSIRMKLSRYLLADFSYSKSGEIRKLRAADNDKSMRIIASFSLLMSTVLLLQNIFSPGIPEGHPIQNLYTIGFGSISIFSGIILAIFVLKESKDSKLSNAVTIIFATVFTLMTTSLTLVDHLHTKDYSAFCFGLLMLPLLIRSSFAIYTFIAALNLALFLFGYVVFLNQEINFAITTPVFAFTLASLGTAIMVEKARLNGNILRLQLEETNKNLKELSHKDPLTSLFNRRHLMESLHTLLSASRRYDFPLSVLLLDLDHFKKANDVLGHQAGDKLLANIGRLLMGLVRDCDVAARYGGEEFCVVLSNTNKEGARFVAERIRMRIETETFEEIPWTVTVSIGVATRESDESAEDFLKAADRKLYESKEGGRNRVSA</sequence>
<dbReference type="InterPro" id="IPR043128">
    <property type="entry name" value="Rev_trsase/Diguanyl_cyclase"/>
</dbReference>
<evidence type="ECO:0000313" key="6">
    <source>
        <dbReference type="Proteomes" id="UP001580391"/>
    </source>
</evidence>
<dbReference type="Proteomes" id="UP001580391">
    <property type="component" value="Unassembled WGS sequence"/>
</dbReference>
<feature type="domain" description="GGDEF" evidence="4">
    <location>
        <begin position="255"/>
        <end position="382"/>
    </location>
</feature>
<dbReference type="InterPro" id="IPR050469">
    <property type="entry name" value="Diguanylate_Cyclase"/>
</dbReference>
<dbReference type="Pfam" id="PF00990">
    <property type="entry name" value="GGDEF"/>
    <property type="match status" value="1"/>
</dbReference>
<evidence type="ECO:0000256" key="3">
    <source>
        <dbReference type="SAM" id="Phobius"/>
    </source>
</evidence>
<keyword evidence="6" id="KW-1185">Reference proteome</keyword>
<evidence type="ECO:0000313" key="5">
    <source>
        <dbReference type="EMBL" id="MFB5737060.1"/>
    </source>
</evidence>
<dbReference type="PANTHER" id="PTHR45138">
    <property type="entry name" value="REGULATORY COMPONENTS OF SENSORY TRANSDUCTION SYSTEM"/>
    <property type="match status" value="1"/>
</dbReference>
<feature type="transmembrane region" description="Helical" evidence="3">
    <location>
        <begin position="41"/>
        <end position="62"/>
    </location>
</feature>
<dbReference type="InterPro" id="IPR000160">
    <property type="entry name" value="GGDEF_dom"/>
</dbReference>
<proteinExistence type="predicted"/>
<feature type="transmembrane region" description="Helical" evidence="3">
    <location>
        <begin position="108"/>
        <end position="126"/>
    </location>
</feature>
<comment type="caution">
    <text evidence="5">The sequence shown here is derived from an EMBL/GenBank/DDBJ whole genome shotgun (WGS) entry which is preliminary data.</text>
</comment>
<keyword evidence="3" id="KW-1133">Transmembrane helix</keyword>
<dbReference type="SUPFAM" id="SSF55073">
    <property type="entry name" value="Nucleotide cyclase"/>
    <property type="match status" value="1"/>
</dbReference>
<evidence type="ECO:0000259" key="4">
    <source>
        <dbReference type="PROSITE" id="PS50887"/>
    </source>
</evidence>
<dbReference type="EC" id="2.7.7.65" evidence="1"/>
<dbReference type="SMART" id="SM00267">
    <property type="entry name" value="GGDEF"/>
    <property type="match status" value="1"/>
</dbReference>
<comment type="catalytic activity">
    <reaction evidence="2">
        <text>2 GTP = 3',3'-c-di-GMP + 2 diphosphate</text>
        <dbReference type="Rhea" id="RHEA:24898"/>
        <dbReference type="ChEBI" id="CHEBI:33019"/>
        <dbReference type="ChEBI" id="CHEBI:37565"/>
        <dbReference type="ChEBI" id="CHEBI:58805"/>
        <dbReference type="EC" id="2.7.7.65"/>
    </reaction>
</comment>
<dbReference type="CDD" id="cd01949">
    <property type="entry name" value="GGDEF"/>
    <property type="match status" value="1"/>
</dbReference>
<evidence type="ECO:0000256" key="1">
    <source>
        <dbReference type="ARBA" id="ARBA00012528"/>
    </source>
</evidence>
<dbReference type="NCBIfam" id="TIGR00254">
    <property type="entry name" value="GGDEF"/>
    <property type="match status" value="1"/>
</dbReference>
<dbReference type="Gene3D" id="3.30.70.270">
    <property type="match status" value="1"/>
</dbReference>
<dbReference type="EMBL" id="JBHILJ010000005">
    <property type="protein sequence ID" value="MFB5737060.1"/>
    <property type="molecule type" value="Genomic_DNA"/>
</dbReference>
<keyword evidence="3" id="KW-0472">Membrane</keyword>
<feature type="transmembrane region" description="Helical" evidence="3">
    <location>
        <begin position="180"/>
        <end position="200"/>
    </location>
</feature>
<dbReference type="PANTHER" id="PTHR45138:SF9">
    <property type="entry name" value="DIGUANYLATE CYCLASE DGCM-RELATED"/>
    <property type="match status" value="1"/>
</dbReference>
<protein>
    <recommendedName>
        <fullName evidence="1">diguanylate cyclase</fullName>
        <ecNumber evidence="1">2.7.7.65</ecNumber>
    </recommendedName>
</protein>
<evidence type="ECO:0000256" key="2">
    <source>
        <dbReference type="ARBA" id="ARBA00034247"/>
    </source>
</evidence>
<reference evidence="5 6" key="1">
    <citation type="submission" date="2024-09" db="EMBL/GenBank/DDBJ databases">
        <title>Taxonomic and Genotyping Characterization of Leptospira Strains isolated from Multiple Sources in Colombia highlights the importance of intermediate species.</title>
        <authorList>
            <person name="Torres Higuera L."/>
            <person name="Rojas Tapias D."/>
            <person name="Jimenez Velasquez S."/>
            <person name="Renjifo Ibanez C."/>
        </authorList>
    </citation>
    <scope>NUCLEOTIDE SEQUENCE [LARGE SCALE GENOMIC DNA]</scope>
    <source>
        <strain evidence="5 6">Lep080</strain>
    </source>
</reference>
<feature type="transmembrane region" description="Helical" evidence="3">
    <location>
        <begin position="74"/>
        <end position="96"/>
    </location>
</feature>
<gene>
    <name evidence="5" type="ORF">ACE5IX_11105</name>
</gene>
<accession>A0ABV5BP09</accession>
<keyword evidence="3" id="KW-0812">Transmembrane</keyword>
<feature type="transmembrane region" description="Helical" evidence="3">
    <location>
        <begin position="155"/>
        <end position="174"/>
    </location>
</feature>
<name>A0ABV5BP09_9LEPT</name>
<dbReference type="InterPro" id="IPR029787">
    <property type="entry name" value="Nucleotide_cyclase"/>
</dbReference>
<dbReference type="RefSeq" id="WP_232218433.1">
    <property type="nucleotide sequence ID" value="NZ_JBHILI010000006.1"/>
</dbReference>
<organism evidence="5 6">
    <name type="scientific">Leptospira wolffii</name>
    <dbReference type="NCBI Taxonomy" id="409998"/>
    <lineage>
        <taxon>Bacteria</taxon>
        <taxon>Pseudomonadati</taxon>
        <taxon>Spirochaetota</taxon>
        <taxon>Spirochaetia</taxon>
        <taxon>Leptospirales</taxon>
        <taxon>Leptospiraceae</taxon>
        <taxon>Leptospira</taxon>
    </lineage>
</organism>